<sequence length="46" mass="5104">MTVHEDRNAQSDLPEPADDAADVEVIAHSDEETEDPPNCYGIHIEK</sequence>
<keyword evidence="3" id="KW-1185">Reference proteome</keyword>
<accession>A0A8J3ZT09</accession>
<dbReference type="AlphaFoldDB" id="A0A8J3ZT09"/>
<protein>
    <submittedName>
        <fullName evidence="2">Uncharacterized protein</fullName>
    </submittedName>
</protein>
<name>A0A8J3ZT09_9ACTN</name>
<dbReference type="EMBL" id="BOPH01000042">
    <property type="protein sequence ID" value="GIJ68452.1"/>
    <property type="molecule type" value="Genomic_DNA"/>
</dbReference>
<evidence type="ECO:0000313" key="2">
    <source>
        <dbReference type="EMBL" id="GIJ68452.1"/>
    </source>
</evidence>
<organism evidence="2 3">
    <name type="scientific">Virgisporangium ochraceum</name>
    <dbReference type="NCBI Taxonomy" id="65505"/>
    <lineage>
        <taxon>Bacteria</taxon>
        <taxon>Bacillati</taxon>
        <taxon>Actinomycetota</taxon>
        <taxon>Actinomycetes</taxon>
        <taxon>Micromonosporales</taxon>
        <taxon>Micromonosporaceae</taxon>
        <taxon>Virgisporangium</taxon>
    </lineage>
</organism>
<proteinExistence type="predicted"/>
<evidence type="ECO:0000313" key="3">
    <source>
        <dbReference type="Proteomes" id="UP000635606"/>
    </source>
</evidence>
<dbReference type="Proteomes" id="UP000635606">
    <property type="component" value="Unassembled WGS sequence"/>
</dbReference>
<reference evidence="2" key="1">
    <citation type="submission" date="2021-01" db="EMBL/GenBank/DDBJ databases">
        <title>Whole genome shotgun sequence of Virgisporangium ochraceum NBRC 16418.</title>
        <authorList>
            <person name="Komaki H."/>
            <person name="Tamura T."/>
        </authorList>
    </citation>
    <scope>NUCLEOTIDE SEQUENCE</scope>
    <source>
        <strain evidence="2">NBRC 16418</strain>
    </source>
</reference>
<dbReference type="RefSeq" id="WP_203928404.1">
    <property type="nucleotide sequence ID" value="NZ_BOPH01000042.1"/>
</dbReference>
<evidence type="ECO:0000256" key="1">
    <source>
        <dbReference type="SAM" id="MobiDB-lite"/>
    </source>
</evidence>
<feature type="region of interest" description="Disordered" evidence="1">
    <location>
        <begin position="1"/>
        <end position="22"/>
    </location>
</feature>
<gene>
    <name evidence="2" type="ORF">Voc01_033690</name>
</gene>
<comment type="caution">
    <text evidence="2">The sequence shown here is derived from an EMBL/GenBank/DDBJ whole genome shotgun (WGS) entry which is preliminary data.</text>
</comment>